<proteinExistence type="predicted"/>
<keyword evidence="1" id="KW-0472">Membrane</keyword>
<evidence type="ECO:0000313" key="2">
    <source>
        <dbReference type="EMBL" id="MRX81032.1"/>
    </source>
</evidence>
<keyword evidence="3" id="KW-1185">Reference proteome</keyword>
<evidence type="ECO:0000313" key="3">
    <source>
        <dbReference type="Proteomes" id="UP000438093"/>
    </source>
</evidence>
<reference evidence="3" key="1">
    <citation type="submission" date="2019-08" db="EMBL/GenBank/DDBJ databases">
        <title>Arthrobacter sp. nov., isolated from plateau pika and Tibetan wild ass.</title>
        <authorList>
            <person name="Ge Y."/>
        </authorList>
    </citation>
    <scope>NUCLEOTIDE SEQUENCE [LARGE SCALE GENOMIC DNA]</scope>
    <source>
        <strain evidence="3">HF-4214</strain>
    </source>
</reference>
<dbReference type="AlphaFoldDB" id="A0A6N7RJ32"/>
<sequence>MDARVKLIIGCVIFIPVIALFLAASWKQWHGKWLGFSDFTFNSYEGRPASLLQRRRGRRSALVGLVWVVACAGILGISAFSAASGFPANLELVLGIALPLAIAAGCAWSGAGSRRDGKAVENGAELAEEYALDTRKVVFLVLAMLAVLAVEIGSSLIAPW</sequence>
<evidence type="ECO:0000256" key="1">
    <source>
        <dbReference type="SAM" id="Phobius"/>
    </source>
</evidence>
<accession>A0A6N7RJ32</accession>
<feature type="transmembrane region" description="Helical" evidence="1">
    <location>
        <begin position="6"/>
        <end position="26"/>
    </location>
</feature>
<feature type="transmembrane region" description="Helical" evidence="1">
    <location>
        <begin position="61"/>
        <end position="86"/>
    </location>
</feature>
<comment type="caution">
    <text evidence="2">The sequence shown here is derived from an EMBL/GenBank/DDBJ whole genome shotgun (WGS) entry which is preliminary data.</text>
</comment>
<name>A0A6N7RJ32_9ACTN</name>
<keyword evidence="1" id="KW-1133">Transmembrane helix</keyword>
<feature type="transmembrane region" description="Helical" evidence="1">
    <location>
        <begin position="137"/>
        <end position="158"/>
    </location>
</feature>
<gene>
    <name evidence="2" type="ORF">GJG86_00740</name>
</gene>
<evidence type="ECO:0008006" key="4">
    <source>
        <dbReference type="Google" id="ProtNLM"/>
    </source>
</evidence>
<keyword evidence="1" id="KW-0812">Transmembrane</keyword>
<feature type="transmembrane region" description="Helical" evidence="1">
    <location>
        <begin position="92"/>
        <end position="111"/>
    </location>
</feature>
<dbReference type="EMBL" id="VTFY01000001">
    <property type="protein sequence ID" value="MRX81032.1"/>
    <property type="molecule type" value="Genomic_DNA"/>
</dbReference>
<dbReference type="Proteomes" id="UP000438093">
    <property type="component" value="Unassembled WGS sequence"/>
</dbReference>
<dbReference type="RefSeq" id="WP_154331947.1">
    <property type="nucleotide sequence ID" value="NZ_VTFY01000001.1"/>
</dbReference>
<protein>
    <recommendedName>
        <fullName evidence="4">DUF3784 domain-containing protein</fullName>
    </recommendedName>
</protein>
<organism evidence="2 3">
    <name type="scientific">Eggerthella guodeyinii</name>
    <dbReference type="NCBI Taxonomy" id="2690837"/>
    <lineage>
        <taxon>Bacteria</taxon>
        <taxon>Bacillati</taxon>
        <taxon>Actinomycetota</taxon>
        <taxon>Coriobacteriia</taxon>
        <taxon>Eggerthellales</taxon>
        <taxon>Eggerthellaceae</taxon>
        <taxon>Eggerthella</taxon>
    </lineage>
</organism>